<keyword evidence="5" id="KW-1185">Reference proteome</keyword>
<dbReference type="AlphaFoldDB" id="A0A1V2IHI8"/>
<comment type="caution">
    <text evidence="4">The sequence shown here is derived from an EMBL/GenBank/DDBJ whole genome shotgun (WGS) entry which is preliminary data.</text>
</comment>
<dbReference type="STRING" id="1834516.BL253_04500"/>
<sequence>MRREDRLGIILQRLNETGSVGVDDLAQDLKLSRASIRRDLHLLEEQQLLTRTHGGAVASGVLYELPMRYRGGQRHEAKRAIAQCVARLLPDDVGSLGINGGSTTTEVARMLASRPGLRVVTSALNIASELAVRANIELVVCGGSVRGESYELVGPLADLTLSNINVDVAIVGVDGVDPVAGFTTHHEVEAHTNQSLLRAAERVIVVADSSKIGKRSFAKISDVSAASDLVTDSGISAEEVAALERLGPTVHVVDAATAP</sequence>
<keyword evidence="1" id="KW-0805">Transcription regulation</keyword>
<dbReference type="InterPro" id="IPR001034">
    <property type="entry name" value="DeoR_HTH"/>
</dbReference>
<accession>A0A1V2IHI8</accession>
<dbReference type="SMART" id="SM00420">
    <property type="entry name" value="HTH_DEOR"/>
    <property type="match status" value="1"/>
</dbReference>
<gene>
    <name evidence="4" type="ORF">BL253_04500</name>
</gene>
<dbReference type="SMART" id="SM01134">
    <property type="entry name" value="DeoRC"/>
    <property type="match status" value="1"/>
</dbReference>
<dbReference type="InterPro" id="IPR014036">
    <property type="entry name" value="DeoR-like_C"/>
</dbReference>
<dbReference type="InterPro" id="IPR036388">
    <property type="entry name" value="WH-like_DNA-bd_sf"/>
</dbReference>
<keyword evidence="2" id="KW-0804">Transcription</keyword>
<dbReference type="EMBL" id="MOMC01000009">
    <property type="protein sequence ID" value="ONH32587.1"/>
    <property type="molecule type" value="Genomic_DNA"/>
</dbReference>
<dbReference type="SUPFAM" id="SSF46785">
    <property type="entry name" value="Winged helix' DNA-binding domain"/>
    <property type="match status" value="1"/>
</dbReference>
<dbReference type="InterPro" id="IPR037171">
    <property type="entry name" value="NagB/RpiA_transferase-like"/>
</dbReference>
<dbReference type="OrthoDB" id="7688673at2"/>
<reference evidence="5" key="1">
    <citation type="submission" date="2016-10" db="EMBL/GenBank/DDBJ databases">
        <title>Frankia sp. NRRL B-16386 Genome sequencing.</title>
        <authorList>
            <person name="Ghodhbane-Gtari F."/>
            <person name="Swanson E."/>
            <person name="Gueddou A."/>
            <person name="Hezbri K."/>
            <person name="Ktari K."/>
            <person name="Nouioui I."/>
            <person name="Morris K."/>
            <person name="Simpson S."/>
            <person name="Abebe-Akele F."/>
            <person name="Thomas K."/>
            <person name="Gtari M."/>
            <person name="Tisa L.S."/>
        </authorList>
    </citation>
    <scope>NUCLEOTIDE SEQUENCE [LARGE SCALE GENOMIC DNA]</scope>
    <source>
        <strain evidence="5">NRRL B-16386</strain>
    </source>
</reference>
<organism evidence="4 5">
    <name type="scientific">Pseudofrankia asymbiotica</name>
    <dbReference type="NCBI Taxonomy" id="1834516"/>
    <lineage>
        <taxon>Bacteria</taxon>
        <taxon>Bacillati</taxon>
        <taxon>Actinomycetota</taxon>
        <taxon>Actinomycetes</taxon>
        <taxon>Frankiales</taxon>
        <taxon>Frankiaceae</taxon>
        <taxon>Pseudofrankia</taxon>
    </lineage>
</organism>
<dbReference type="PRINTS" id="PR00037">
    <property type="entry name" value="HTHLACR"/>
</dbReference>
<dbReference type="Gene3D" id="3.40.50.1360">
    <property type="match status" value="1"/>
</dbReference>
<evidence type="ECO:0000313" key="5">
    <source>
        <dbReference type="Proteomes" id="UP000188929"/>
    </source>
</evidence>
<dbReference type="InterPro" id="IPR036390">
    <property type="entry name" value="WH_DNA-bd_sf"/>
</dbReference>
<dbReference type="SUPFAM" id="SSF100950">
    <property type="entry name" value="NagB/RpiA/CoA transferase-like"/>
    <property type="match status" value="1"/>
</dbReference>
<evidence type="ECO:0000313" key="4">
    <source>
        <dbReference type="EMBL" id="ONH32587.1"/>
    </source>
</evidence>
<proteinExistence type="predicted"/>
<dbReference type="Gene3D" id="1.10.10.10">
    <property type="entry name" value="Winged helix-like DNA-binding domain superfamily/Winged helix DNA-binding domain"/>
    <property type="match status" value="1"/>
</dbReference>
<evidence type="ECO:0000256" key="2">
    <source>
        <dbReference type="ARBA" id="ARBA00023163"/>
    </source>
</evidence>
<dbReference type="Pfam" id="PF08220">
    <property type="entry name" value="HTH_DeoR"/>
    <property type="match status" value="1"/>
</dbReference>
<dbReference type="PROSITE" id="PS51000">
    <property type="entry name" value="HTH_DEOR_2"/>
    <property type="match status" value="1"/>
</dbReference>
<dbReference type="InterPro" id="IPR050313">
    <property type="entry name" value="Carb_Metab_HTH_regulators"/>
</dbReference>
<dbReference type="PANTHER" id="PTHR30363">
    <property type="entry name" value="HTH-TYPE TRANSCRIPTIONAL REGULATOR SRLR-RELATED"/>
    <property type="match status" value="1"/>
</dbReference>
<dbReference type="RefSeq" id="WP_076813858.1">
    <property type="nucleotide sequence ID" value="NZ_MOMC01000009.1"/>
</dbReference>
<dbReference type="GO" id="GO:0003700">
    <property type="term" value="F:DNA-binding transcription factor activity"/>
    <property type="evidence" value="ECO:0007669"/>
    <property type="project" value="InterPro"/>
</dbReference>
<protein>
    <submittedName>
        <fullName evidence="4">Alkaline phosphatase</fullName>
    </submittedName>
</protein>
<dbReference type="PANTHER" id="PTHR30363:SF44">
    <property type="entry name" value="AGA OPERON TRANSCRIPTIONAL REPRESSOR-RELATED"/>
    <property type="match status" value="1"/>
</dbReference>
<dbReference type="Pfam" id="PF00455">
    <property type="entry name" value="DeoRC"/>
    <property type="match status" value="1"/>
</dbReference>
<dbReference type="Proteomes" id="UP000188929">
    <property type="component" value="Unassembled WGS sequence"/>
</dbReference>
<evidence type="ECO:0000259" key="3">
    <source>
        <dbReference type="PROSITE" id="PS51000"/>
    </source>
</evidence>
<evidence type="ECO:0000256" key="1">
    <source>
        <dbReference type="ARBA" id="ARBA00023015"/>
    </source>
</evidence>
<name>A0A1V2IHI8_9ACTN</name>
<feature type="domain" description="HTH deoR-type" evidence="3">
    <location>
        <begin position="3"/>
        <end position="58"/>
    </location>
</feature>